<comment type="similarity">
    <text evidence="2 4">Belongs to the trehalose phosphatase family.</text>
</comment>
<dbReference type="UniPathway" id="UPA00299"/>
<comment type="cofactor">
    <cofactor evidence="4">
        <name>Mg(2+)</name>
        <dbReference type="ChEBI" id="CHEBI:18420"/>
    </cofactor>
</comment>
<evidence type="ECO:0000256" key="3">
    <source>
        <dbReference type="ARBA" id="ARBA00022801"/>
    </source>
</evidence>
<gene>
    <name evidence="5" type="primary">otsB</name>
    <name evidence="5" type="ORF">E2F50_14070</name>
</gene>
<dbReference type="EMBL" id="SMTL01000003">
    <property type="protein sequence ID" value="TDK35368.1"/>
    <property type="molecule type" value="Genomic_DNA"/>
</dbReference>
<keyword evidence="4" id="KW-0479">Metal-binding</keyword>
<keyword evidence="4" id="KW-0460">Magnesium</keyword>
<dbReference type="RefSeq" id="WP_133316790.1">
    <property type="nucleotide sequence ID" value="NZ_SMTL01000003.1"/>
</dbReference>
<dbReference type="GO" id="GO:0005992">
    <property type="term" value="P:trehalose biosynthetic process"/>
    <property type="evidence" value="ECO:0007669"/>
    <property type="project" value="UniProtKB-UniPathway"/>
</dbReference>
<proteinExistence type="inferred from homology"/>
<dbReference type="Proteomes" id="UP000295238">
    <property type="component" value="Unassembled WGS sequence"/>
</dbReference>
<reference evidence="5 6" key="1">
    <citation type="submission" date="2019-03" db="EMBL/GenBank/DDBJ databases">
        <title>Rhizobium sp. nov., an bacterium isolated from biocrust in Mu Us Desert.</title>
        <authorList>
            <person name="Lixiong L."/>
        </authorList>
    </citation>
    <scope>NUCLEOTIDE SEQUENCE [LARGE SCALE GENOMIC DNA]</scope>
    <source>
        <strain evidence="5 6">SPY-1</strain>
    </source>
</reference>
<protein>
    <recommendedName>
        <fullName evidence="4">Trehalose 6-phosphate phosphatase</fullName>
        <ecNumber evidence="4">3.1.3.12</ecNumber>
    </recommendedName>
</protein>
<dbReference type="GO" id="GO:0046872">
    <property type="term" value="F:metal ion binding"/>
    <property type="evidence" value="ECO:0007669"/>
    <property type="project" value="UniProtKB-KW"/>
</dbReference>
<dbReference type="PANTHER" id="PTHR43768:SF3">
    <property type="entry name" value="TREHALOSE 6-PHOSPHATE PHOSPHATASE"/>
    <property type="match status" value="1"/>
</dbReference>
<dbReference type="Gene3D" id="3.40.50.1000">
    <property type="entry name" value="HAD superfamily/HAD-like"/>
    <property type="match status" value="1"/>
</dbReference>
<keyword evidence="6" id="KW-1185">Reference proteome</keyword>
<evidence type="ECO:0000256" key="2">
    <source>
        <dbReference type="ARBA" id="ARBA00008770"/>
    </source>
</evidence>
<dbReference type="InterPro" id="IPR003337">
    <property type="entry name" value="Trehalose_PPase"/>
</dbReference>
<dbReference type="AlphaFoldDB" id="A0A4V3APA7"/>
<dbReference type="EC" id="3.1.3.12" evidence="4"/>
<keyword evidence="3 4" id="KW-0378">Hydrolase</keyword>
<dbReference type="NCBIfam" id="TIGR00685">
    <property type="entry name" value="T6PP"/>
    <property type="match status" value="1"/>
</dbReference>
<evidence type="ECO:0000313" key="5">
    <source>
        <dbReference type="EMBL" id="TDK35368.1"/>
    </source>
</evidence>
<organism evidence="5 6">
    <name type="scientific">Rhizobium deserti</name>
    <dbReference type="NCBI Taxonomy" id="2547961"/>
    <lineage>
        <taxon>Bacteria</taxon>
        <taxon>Pseudomonadati</taxon>
        <taxon>Pseudomonadota</taxon>
        <taxon>Alphaproteobacteria</taxon>
        <taxon>Hyphomicrobiales</taxon>
        <taxon>Rhizobiaceae</taxon>
        <taxon>Rhizobium/Agrobacterium group</taxon>
        <taxon>Rhizobium</taxon>
    </lineage>
</organism>
<dbReference type="CDD" id="cd01627">
    <property type="entry name" value="HAD_TPP"/>
    <property type="match status" value="1"/>
</dbReference>
<dbReference type="SUPFAM" id="SSF56784">
    <property type="entry name" value="HAD-like"/>
    <property type="match status" value="1"/>
</dbReference>
<accession>A0A4V3APA7</accession>
<comment type="pathway">
    <text evidence="1 4">Glycan biosynthesis; trehalose biosynthesis.</text>
</comment>
<dbReference type="InterPro" id="IPR023214">
    <property type="entry name" value="HAD_sf"/>
</dbReference>
<comment type="catalytic activity">
    <reaction evidence="4">
        <text>alpha,alpha-trehalose 6-phosphate + H2O = alpha,alpha-trehalose + phosphate</text>
        <dbReference type="Rhea" id="RHEA:23420"/>
        <dbReference type="ChEBI" id="CHEBI:15377"/>
        <dbReference type="ChEBI" id="CHEBI:16551"/>
        <dbReference type="ChEBI" id="CHEBI:43474"/>
        <dbReference type="ChEBI" id="CHEBI:58429"/>
        <dbReference type="EC" id="3.1.3.12"/>
    </reaction>
</comment>
<comment type="caution">
    <text evidence="5">The sequence shown here is derived from an EMBL/GenBank/DDBJ whole genome shotgun (WGS) entry which is preliminary data.</text>
</comment>
<dbReference type="OrthoDB" id="9814913at2"/>
<comment type="function">
    <text evidence="4">Removes the phosphate from trehalose 6-phosphate to produce free trehalose.</text>
</comment>
<name>A0A4V3APA7_9HYPH</name>
<dbReference type="PANTHER" id="PTHR43768">
    <property type="entry name" value="TREHALOSE 6-PHOSPHATE PHOSPHATASE"/>
    <property type="match status" value="1"/>
</dbReference>
<dbReference type="NCBIfam" id="TIGR01484">
    <property type="entry name" value="HAD-SF-IIB"/>
    <property type="match status" value="1"/>
</dbReference>
<dbReference type="GO" id="GO:0004805">
    <property type="term" value="F:trehalose-phosphatase activity"/>
    <property type="evidence" value="ECO:0007669"/>
    <property type="project" value="UniProtKB-EC"/>
</dbReference>
<dbReference type="Pfam" id="PF02358">
    <property type="entry name" value="Trehalose_PPase"/>
    <property type="match status" value="1"/>
</dbReference>
<evidence type="ECO:0000313" key="6">
    <source>
        <dbReference type="Proteomes" id="UP000295238"/>
    </source>
</evidence>
<sequence length="278" mass="29426">MAHDQEPQHDVRKSASSGAGILSGIGAEPQKWALFLDIDGTLVDIADTPDEIVVPPELPKHLDQLSRLLGGALALVTGRALPYADRLFSPHQFPIAGLHGAERRSAAGTVDRVEPSGAFEELKTTIAGQARQWPGILIEDKGLAIAAHYRQAPEYQQAVEAMMTHCLDLSGPDFTLQRGKMVLEIRPARASKGEALKAFLSEPPFVGRMPIAIGDDVTDEAMFRVANEVGGHSIRIAETAAETVATSVLASAAELRAILATLGAASSQPDNSSGKEAS</sequence>
<evidence type="ECO:0000256" key="1">
    <source>
        <dbReference type="ARBA" id="ARBA00005199"/>
    </source>
</evidence>
<dbReference type="Gene3D" id="3.30.70.1020">
    <property type="entry name" value="Trehalose-6-phosphate phosphatase related protein, domain 2"/>
    <property type="match status" value="1"/>
</dbReference>
<dbReference type="InterPro" id="IPR006379">
    <property type="entry name" value="HAD-SF_hydro_IIB"/>
</dbReference>
<dbReference type="InterPro" id="IPR036412">
    <property type="entry name" value="HAD-like_sf"/>
</dbReference>
<evidence type="ECO:0000256" key="4">
    <source>
        <dbReference type="RuleBase" id="RU361117"/>
    </source>
</evidence>
<dbReference type="InterPro" id="IPR044651">
    <property type="entry name" value="OTSB-like"/>
</dbReference>